<proteinExistence type="predicted"/>
<sequence length="298" mass="31675">MVGRSLLPVLFCVACGYAQASAIYKFVDSKGVVNYTDRVTPGAKRLVFEDRMVESLAGQVRLNTQRSGNAVTYQAQNDLYAPVRVELRLAGLRNTAGLPLSTISRTIAPRSTVTLITLAPAKPGTPITGTPVFHYALGDPATSPSAYRYPFPWVGGPFRISQGPNGRFSHNGARGRYAIDIAMPEGTPIIAARGGTVIKVENNQGADSAQPSGNFVRVLHGDGTMGVYLHLMRGSITVREGDKVMVGSPLGRSGNTGHSTGPHLHFVVQRNTGAGLESIPYEFDSPIQALPNFAVGGQ</sequence>
<accession>A0ABX0YC13</accession>
<dbReference type="EMBL" id="JAAVJI010000003">
    <property type="protein sequence ID" value="NJP00915.1"/>
    <property type="molecule type" value="Genomic_DNA"/>
</dbReference>
<dbReference type="RefSeq" id="WP_168083518.1">
    <property type="nucleotide sequence ID" value="NZ_JAAVJI010000003.1"/>
</dbReference>
<dbReference type="InterPro" id="IPR050570">
    <property type="entry name" value="Cell_wall_metabolism_enzyme"/>
</dbReference>
<dbReference type="InterPro" id="IPR025392">
    <property type="entry name" value="DUF4124"/>
</dbReference>
<dbReference type="PANTHER" id="PTHR21666">
    <property type="entry name" value="PEPTIDASE-RELATED"/>
    <property type="match status" value="1"/>
</dbReference>
<protein>
    <submittedName>
        <fullName evidence="4">M23 family metallopeptidase</fullName>
    </submittedName>
</protein>
<dbReference type="CDD" id="cd12797">
    <property type="entry name" value="M23_peptidase"/>
    <property type="match status" value="1"/>
</dbReference>
<evidence type="ECO:0000259" key="3">
    <source>
        <dbReference type="Pfam" id="PF13511"/>
    </source>
</evidence>
<feature type="domain" description="DUF4124" evidence="3">
    <location>
        <begin position="11"/>
        <end position="44"/>
    </location>
</feature>
<dbReference type="InterPro" id="IPR011055">
    <property type="entry name" value="Dup_hybrid_motif"/>
</dbReference>
<feature type="signal peptide" evidence="1">
    <location>
        <begin position="1"/>
        <end position="20"/>
    </location>
</feature>
<feature type="domain" description="M23ase beta-sheet core" evidence="2">
    <location>
        <begin position="176"/>
        <end position="272"/>
    </location>
</feature>
<keyword evidence="1" id="KW-0732">Signal</keyword>
<organism evidence="4 5">
    <name type="scientific">Pseudomonas quercus</name>
    <dbReference type="NCBI Taxonomy" id="2722792"/>
    <lineage>
        <taxon>Bacteria</taxon>
        <taxon>Pseudomonadati</taxon>
        <taxon>Pseudomonadota</taxon>
        <taxon>Gammaproteobacteria</taxon>
        <taxon>Pseudomonadales</taxon>
        <taxon>Pseudomonadaceae</taxon>
        <taxon>Pseudomonas</taxon>
    </lineage>
</organism>
<reference evidence="4 5" key="1">
    <citation type="submission" date="2020-03" db="EMBL/GenBank/DDBJ databases">
        <authorList>
            <person name="Wang L."/>
            <person name="He N."/>
            <person name="Li Y."/>
            <person name="Fang Y."/>
            <person name="Zhang F."/>
        </authorList>
    </citation>
    <scope>NUCLEOTIDE SEQUENCE [LARGE SCALE GENOMIC DNA]</scope>
    <source>
        <strain evidence="5">hsmgli-8</strain>
    </source>
</reference>
<dbReference type="Gene3D" id="2.70.70.10">
    <property type="entry name" value="Glucose Permease (Domain IIA)"/>
    <property type="match status" value="1"/>
</dbReference>
<dbReference type="PANTHER" id="PTHR21666:SF294">
    <property type="entry name" value="PEPTIDASE M23"/>
    <property type="match status" value="1"/>
</dbReference>
<dbReference type="InterPro" id="IPR016047">
    <property type="entry name" value="M23ase_b-sheet_dom"/>
</dbReference>
<feature type="chain" id="PRO_5046835981" evidence="1">
    <location>
        <begin position="21"/>
        <end position="298"/>
    </location>
</feature>
<comment type="caution">
    <text evidence="4">The sequence shown here is derived from an EMBL/GenBank/DDBJ whole genome shotgun (WGS) entry which is preliminary data.</text>
</comment>
<evidence type="ECO:0000256" key="1">
    <source>
        <dbReference type="SAM" id="SignalP"/>
    </source>
</evidence>
<dbReference type="SUPFAM" id="SSF51261">
    <property type="entry name" value="Duplicated hybrid motif"/>
    <property type="match status" value="1"/>
</dbReference>
<evidence type="ECO:0000313" key="4">
    <source>
        <dbReference type="EMBL" id="NJP00915.1"/>
    </source>
</evidence>
<evidence type="ECO:0000313" key="5">
    <source>
        <dbReference type="Proteomes" id="UP000746535"/>
    </source>
</evidence>
<name>A0ABX0YC13_9PSED</name>
<evidence type="ECO:0000259" key="2">
    <source>
        <dbReference type="Pfam" id="PF01551"/>
    </source>
</evidence>
<dbReference type="Pfam" id="PF01551">
    <property type="entry name" value="Peptidase_M23"/>
    <property type="match status" value="1"/>
</dbReference>
<dbReference type="Pfam" id="PF13511">
    <property type="entry name" value="DUF4124"/>
    <property type="match status" value="1"/>
</dbReference>
<keyword evidence="5" id="KW-1185">Reference proteome</keyword>
<dbReference type="Proteomes" id="UP000746535">
    <property type="component" value="Unassembled WGS sequence"/>
</dbReference>
<gene>
    <name evidence="4" type="ORF">HBH25_08565</name>
</gene>